<feature type="compositionally biased region" description="Polar residues" evidence="1">
    <location>
        <begin position="342"/>
        <end position="351"/>
    </location>
</feature>
<feature type="region of interest" description="Disordered" evidence="1">
    <location>
        <begin position="1"/>
        <end position="366"/>
    </location>
</feature>
<comment type="caution">
    <text evidence="2">The sequence shown here is derived from an EMBL/GenBank/DDBJ whole genome shotgun (WGS) entry which is preliminary data.</text>
</comment>
<accession>A0A8S3THN2</accession>
<feature type="compositionally biased region" description="Basic and acidic residues" evidence="1">
    <location>
        <begin position="1272"/>
        <end position="1281"/>
    </location>
</feature>
<feature type="compositionally biased region" description="Basic and acidic residues" evidence="1">
    <location>
        <begin position="697"/>
        <end position="708"/>
    </location>
</feature>
<feature type="compositionally biased region" description="Polar residues" evidence="1">
    <location>
        <begin position="780"/>
        <end position="791"/>
    </location>
</feature>
<feature type="region of interest" description="Disordered" evidence="1">
    <location>
        <begin position="1028"/>
        <end position="1142"/>
    </location>
</feature>
<feature type="region of interest" description="Disordered" evidence="1">
    <location>
        <begin position="464"/>
        <end position="555"/>
    </location>
</feature>
<feature type="compositionally biased region" description="Polar residues" evidence="1">
    <location>
        <begin position="2421"/>
        <end position="2448"/>
    </location>
</feature>
<feature type="compositionally biased region" description="Polar residues" evidence="1">
    <location>
        <begin position="2381"/>
        <end position="2413"/>
    </location>
</feature>
<protein>
    <submittedName>
        <fullName evidence="2">Uncharacterized protein</fullName>
    </submittedName>
</protein>
<feature type="compositionally biased region" description="Low complexity" evidence="1">
    <location>
        <begin position="1324"/>
        <end position="1334"/>
    </location>
</feature>
<feature type="region of interest" description="Disordered" evidence="1">
    <location>
        <begin position="379"/>
        <end position="429"/>
    </location>
</feature>
<gene>
    <name evidence="2" type="ORF">MEDL_43993</name>
</gene>
<feature type="compositionally biased region" description="Pro residues" evidence="1">
    <location>
        <begin position="1044"/>
        <end position="1053"/>
    </location>
</feature>
<feature type="compositionally biased region" description="Basic and acidic residues" evidence="1">
    <location>
        <begin position="1804"/>
        <end position="1840"/>
    </location>
</feature>
<sequence>MSKEEQMKMQRAKVLKEVQSMLEKTKEKSVDKTDDDIKKDNETLQKDSSKEVEKGTEAELQTEDKKDSTSKNEVGNLSSEYIDYDLSTFSSDSDNESVRSDDSRSSHSIPQTYSRSPIYDDSPMKVDQRGPYNVQTSPYKMQSKSDSWVSRDLYNAYPDRVQQPGLDNRPEDENQNWSQPMHREQMNQPPLPEHQIQPPINRPQNQQPHPSHHHYQTLVSSHHQPPITGQHQTPIYSQQNQPFIPGQQNQPHFTGHQNLPPGQLMNRPPMHGQQNQQPFPGQQMIRPPMPNLSPVPNQQMIRPPMPNQSPSAPHQQMIRPPMPNQSPSGHNQQMIRPPMPNQSPSGPNQQMIRPPMPNQSLSGPNQQMIRPLMDFQHFEGQSHQPRRHDDPRNYSSQFPVKSRSDTDMVYPPHHQQHSQGHPQGHLPSAFMQDTDYRQQPNMNFLNVPDMDHRQQSLIDVNPETGDVDYRRLNPVKQPQSQPPNTPDTRNQFPPNPNMPFNSPPLHVNMPPHPSPQHYSPEGATQQFNPNNQGMLSPPRTSSWGKTETIGLTSPSKEKKISLTAYKARRKSPIRDGSFEGQFPTFDLDVNNLKNILKTVNVVSALKKDFGESESGDSIDGRAQRYIDDVTKVSPSNIKHTGKLAFLNDVQDDDGLFNCYGGEKIPGISPQNITSGPISISSILGTNVDMKKFDVDMRQDQRPDQRPDILDAQGTPLKVPSPAHDTENDPSPVSTTSGKMTPPSSCSSPRGGKKRKVKSGMMGYVKRKKRKKKKNLFDNVSDITGETGSVASSDLRSSIEDLGRVRVMSLEEVGLNHWTDAINHPSFQPRVVLKREKEAEIGAAKIAESNELKSEKEALDSQPEQKNTMVRQWVETSHKKIKLITLKRTKEEETAKSEKPTILEDVIDIDGLVEKQIAQDMAKSDDAMSISSSSDIIYHKPGPKCSKKPSPAHQSIPVLSKRKVLPTQPVSDSLSGTIPRSQDQVYLQSSQGQVQRAVPPYPIATDISVPPPVVYSTSYPPLSSYPVPSYSNQSHRLQGQGQLNPPMPVAPPFQYPKSSMGNLQHPHSAFGQTDFSQPPPRLPSTPYPPKPIIGTHVSSTTPQSTLHSSAPPSHTSLTTNQQIQHPASQHQPIHPQTTPSHLSITHPAEIRNPLQNHPGQPRILSPGIRPIVAQANFLNRPRLSLYTPQSLAGSNEPQTTTVVTTSVSSNLVELSTPTGSKRPSDLADWFADKLNPKASQDTVNDPITKLEGSTIIKPKEGTLREELEKLRKNKLEEKEDPKKRKSRSKSKEKSPQLKTKKKKRNQSSDNNSDIFEDSENDSKRSLSSYSPSSRGSSRKRSPEYRREMNRTDSIKAKRRSSTSPDHSRRRRTPESYRSRRSSNSPERWKRGRSPLKRSSSSPDSRQGKRSPEYNRFRNRIRYTNSPRRSVSPRRKSISPKRRTFESNRISPQVKSKSPRRRSISPQVRSKSPRRRSISPQVRSKLPKSKNISPKRKSISPKRYSLPKQNNTTESKSSGNTDKVSNEKEVESPADTNNEVIIPNEALLIPFLKAPLTLASQRVQLSAEDNKWTKSNFTEYTIDQITEEDQKLQEELESLEEQKKVLEQEDKKMKEEMMKKEDARIRKELIELEKQKKIAEELLELQRQREFAEELVELERQKKLAEELIELEKQRKIAEELVELEKKKKTAEEIEELNKRKQQLEKEVEKSTMVDILAEEKMDVSIDDDKMISDELDELAQQKEKLQKALAALENIDKDSDVCEIDSSGLEDGEIEDDSEDEEKKDESKPGEDKHNPIRINSVIDLTDRPPSRDKRSLPKDLKRSPSRERRESSSERRDYRRSPPYKRRSPSTDRRRSRSRERRRTNSIGSDYYDDYNGRPSDDKHRQSLEHSDKIKRQHAKEIGNVWGAMISHKDTRVERVKGDPIPFSKKTPESKEIEDEMPKPKSLAQKIRCNELITAYDLNPDTQRPVLKTRQELITFADWLKMEYEISDEEIGKYQTYISCVQLDSRIDENSKNKRKTLKKRLRAEMASAQESLKIEEQEKLNPQRMDKPSRNIVVSGVKERLENVKEGDKRIVCDSGVHQLSEIEHLHQPFDITRQQLVSELEMVRSALKMSWKTPKGKVPDVVKNESLGFGEGDYDHEFLMRHDLQQLEAEILMRINHFEFHGVPNRRVPEILLTKKEKSIHFSEEGLFLVMTASISHKAFQNLLSLKKKLEQTEEAAAALNPATHHERILKHLQEIEVLHQSRKAVMLTIAGYLTKKRFSKLSTRLKYYKRCIHYFSDLRKPELVYLKTTVADVEVHLKLGERLLQEQEGGKPKSMASRFSSLLTQSPVSSQASGLLSAGQTNVTQRTSTNIPATISHVNRNVEVKGSEPPRNIPSHTSSQNTPRIPVTSTQTLPTPVHSGFSSGNLRQVPLATAKQNQTNKESSINLQQIPIPTTKQTYQESKLVDPRFKRQNSNEKVSDQPNPRFQRQNSNEYVNSPRTVDQSAKLTGEQPQLSRGQNTQDNSEQGRNVQYNPRYGSVEKGDPKGESAAVSSPYTLPPARYLQQPVQKPPTWGPRDTNQSRSQNDQKLESDLLTVKNKLLRLSQQLNHDQSVRMSVQSVLLSVTEALDLLREESSNLPKVKDIILECLARYNAVKELMEG</sequence>
<feature type="compositionally biased region" description="Low complexity" evidence="1">
    <location>
        <begin position="411"/>
        <end position="427"/>
    </location>
</feature>
<feature type="compositionally biased region" description="Basic and acidic residues" evidence="1">
    <location>
        <begin position="1875"/>
        <end position="1894"/>
    </location>
</feature>
<feature type="compositionally biased region" description="Basic and acidic residues" evidence="1">
    <location>
        <begin position="1930"/>
        <end position="1943"/>
    </location>
</feature>
<feature type="region of interest" description="Disordered" evidence="1">
    <location>
        <begin position="1755"/>
        <end position="1894"/>
    </location>
</feature>
<feature type="compositionally biased region" description="Acidic residues" evidence="1">
    <location>
        <begin position="1767"/>
        <end position="1782"/>
    </location>
</feature>
<feature type="compositionally biased region" description="Basic residues" evidence="1">
    <location>
        <begin position="764"/>
        <end position="773"/>
    </location>
</feature>
<name>A0A8S3THN2_MYTED</name>
<feature type="region of interest" description="Disordered" evidence="1">
    <location>
        <begin position="1922"/>
        <end position="1946"/>
    </location>
</feature>
<feature type="region of interest" description="Disordered" evidence="1">
    <location>
        <begin position="1272"/>
        <end position="1535"/>
    </location>
</feature>
<dbReference type="Proteomes" id="UP000683360">
    <property type="component" value="Unassembled WGS sequence"/>
</dbReference>
<feature type="compositionally biased region" description="Polar residues" evidence="1">
    <location>
        <begin position="2340"/>
        <end position="2366"/>
    </location>
</feature>
<feature type="compositionally biased region" description="Basic and acidic residues" evidence="1">
    <location>
        <begin position="23"/>
        <end position="70"/>
    </location>
</feature>
<feature type="compositionally biased region" description="Polar residues" evidence="1">
    <location>
        <begin position="2467"/>
        <end position="2519"/>
    </location>
</feature>
<evidence type="ECO:0000313" key="3">
    <source>
        <dbReference type="Proteomes" id="UP000683360"/>
    </source>
</evidence>
<evidence type="ECO:0000256" key="1">
    <source>
        <dbReference type="SAM" id="MobiDB-lite"/>
    </source>
</evidence>
<feature type="compositionally biased region" description="Polar residues" evidence="1">
    <location>
        <begin position="1095"/>
        <end position="1142"/>
    </location>
</feature>
<reference evidence="2" key="1">
    <citation type="submission" date="2021-03" db="EMBL/GenBank/DDBJ databases">
        <authorList>
            <person name="Bekaert M."/>
        </authorList>
    </citation>
    <scope>NUCLEOTIDE SEQUENCE</scope>
</reference>
<feature type="region of interest" description="Disordered" evidence="1">
    <location>
        <begin position="2340"/>
        <end position="2574"/>
    </location>
</feature>
<organism evidence="2 3">
    <name type="scientific">Mytilus edulis</name>
    <name type="common">Blue mussel</name>
    <dbReference type="NCBI Taxonomy" id="6550"/>
    <lineage>
        <taxon>Eukaryota</taxon>
        <taxon>Metazoa</taxon>
        <taxon>Spiralia</taxon>
        <taxon>Lophotrochozoa</taxon>
        <taxon>Mollusca</taxon>
        <taxon>Bivalvia</taxon>
        <taxon>Autobranchia</taxon>
        <taxon>Pteriomorphia</taxon>
        <taxon>Mytilida</taxon>
        <taxon>Mytiloidea</taxon>
        <taxon>Mytilidae</taxon>
        <taxon>Mytilinae</taxon>
        <taxon>Mytilus</taxon>
    </lineage>
</organism>
<keyword evidence="3" id="KW-1185">Reference proteome</keyword>
<feature type="compositionally biased region" description="Basic and acidic residues" evidence="1">
    <location>
        <begin position="1404"/>
        <end position="1414"/>
    </location>
</feature>
<feature type="compositionally biased region" description="Polar residues" evidence="1">
    <location>
        <begin position="1031"/>
        <end position="1042"/>
    </location>
</feature>
<feature type="compositionally biased region" description="Polar residues" evidence="1">
    <location>
        <begin position="325"/>
        <end position="334"/>
    </location>
</feature>
<feature type="compositionally biased region" description="Low complexity" evidence="1">
    <location>
        <begin position="194"/>
        <end position="209"/>
    </location>
</feature>
<feature type="compositionally biased region" description="Basic residues" evidence="1">
    <location>
        <begin position="1842"/>
        <end position="1864"/>
    </location>
</feature>
<evidence type="ECO:0000313" key="2">
    <source>
        <dbReference type="EMBL" id="CAG2231025.1"/>
    </source>
</evidence>
<feature type="compositionally biased region" description="Low complexity" evidence="1">
    <location>
        <begin position="272"/>
        <end position="283"/>
    </location>
</feature>
<feature type="compositionally biased region" description="Polar residues" evidence="1">
    <location>
        <begin position="1505"/>
        <end position="1521"/>
    </location>
</feature>
<dbReference type="OrthoDB" id="10054471at2759"/>
<feature type="compositionally biased region" description="Polar residues" evidence="1">
    <location>
        <begin position="522"/>
        <end position="554"/>
    </location>
</feature>
<dbReference type="EMBL" id="CAJPWZ010002131">
    <property type="protein sequence ID" value="CAG2231025.1"/>
    <property type="molecule type" value="Genomic_DNA"/>
</dbReference>
<feature type="compositionally biased region" description="Basic residues" evidence="1">
    <location>
        <begin position="1483"/>
        <end position="1498"/>
    </location>
</feature>
<feature type="compositionally biased region" description="Polar residues" evidence="1">
    <location>
        <begin position="133"/>
        <end position="148"/>
    </location>
</feature>
<feature type="compositionally biased region" description="Polar residues" evidence="1">
    <location>
        <begin position="217"/>
        <end position="257"/>
    </location>
</feature>
<feature type="compositionally biased region" description="Pro residues" evidence="1">
    <location>
        <begin position="1076"/>
        <end position="1090"/>
    </location>
</feature>
<feature type="region of interest" description="Disordered" evidence="1">
    <location>
        <begin position="697"/>
        <end position="791"/>
    </location>
</feature>
<feature type="compositionally biased region" description="Basic and acidic residues" evidence="1">
    <location>
        <begin position="96"/>
        <end position="105"/>
    </location>
</feature>
<feature type="compositionally biased region" description="Basic and acidic residues" evidence="1">
    <location>
        <begin position="1339"/>
        <end position="1354"/>
    </location>
</feature>
<feature type="compositionally biased region" description="Basic and acidic residues" evidence="1">
    <location>
        <begin position="2450"/>
        <end position="2466"/>
    </location>
</feature>
<feature type="compositionally biased region" description="Basic and acidic residues" evidence="1">
    <location>
        <begin position="1783"/>
        <end position="1794"/>
    </location>
</feature>
<feature type="compositionally biased region" description="Basic residues" evidence="1">
    <location>
        <begin position="1429"/>
        <end position="1440"/>
    </location>
</feature>
<proteinExistence type="predicted"/>
<feature type="compositionally biased region" description="Polar residues" evidence="1">
    <location>
        <begin position="728"/>
        <end position="747"/>
    </location>
</feature>